<dbReference type="Gene3D" id="1.20.1070.10">
    <property type="entry name" value="Rhodopsin 7-helix transmembrane proteins"/>
    <property type="match status" value="1"/>
</dbReference>
<dbReference type="OrthoDB" id="10005568at2759"/>
<dbReference type="PANTHER" id="PTHR24237">
    <property type="entry name" value="G-PROTEIN COUPLED RECEPTOR"/>
    <property type="match status" value="1"/>
</dbReference>
<keyword evidence="7" id="KW-1015">Disulfide bond</keyword>
<evidence type="ECO:0000256" key="6">
    <source>
        <dbReference type="ARBA" id="ARBA00023136"/>
    </source>
</evidence>
<dbReference type="PROSITE" id="PS00237">
    <property type="entry name" value="G_PROTEIN_RECEP_F1_1"/>
    <property type="match status" value="1"/>
</dbReference>
<evidence type="ECO:0000256" key="3">
    <source>
        <dbReference type="ARBA" id="ARBA00022692"/>
    </source>
</evidence>
<evidence type="ECO:0000256" key="13">
    <source>
        <dbReference type="RuleBase" id="RU000688"/>
    </source>
</evidence>
<keyword evidence="5 13" id="KW-0297">G-protein coupled receptor</keyword>
<feature type="transmembrane region" description="Helical" evidence="15">
    <location>
        <begin position="59"/>
        <end position="80"/>
    </location>
</feature>
<dbReference type="SUPFAM" id="SSF81321">
    <property type="entry name" value="Family A G protein-coupled receptor-like"/>
    <property type="match status" value="1"/>
</dbReference>
<comment type="function">
    <text evidence="12">G-protein-coupled receptor of lysophosphatidylserine (LysoPS) that plays different roles in immune response. Acts a damage-sensing receptor that triggers tissue repair upon recognition of dying neutrophils. Mechanistically, apoptotic neutrophils release lysophosphatydilserine that are recognized by type 3 innate lymphoid cells (ILC3s) via GPR34, which activates downstream PI3K-AKT and RAS-ERK signaling pathways leading to STAT3 activation and IL-22 production. Plays an important role in microglial function, controlling morphology and phagocytosis.</text>
</comment>
<organism evidence="17 18">
    <name type="scientific">Anabarilius grahami</name>
    <name type="common">Kanglang fish</name>
    <name type="synonym">Barilius grahami</name>
    <dbReference type="NCBI Taxonomy" id="495550"/>
    <lineage>
        <taxon>Eukaryota</taxon>
        <taxon>Metazoa</taxon>
        <taxon>Chordata</taxon>
        <taxon>Craniata</taxon>
        <taxon>Vertebrata</taxon>
        <taxon>Euteleostomi</taxon>
        <taxon>Actinopterygii</taxon>
        <taxon>Neopterygii</taxon>
        <taxon>Teleostei</taxon>
        <taxon>Ostariophysi</taxon>
        <taxon>Cypriniformes</taxon>
        <taxon>Xenocyprididae</taxon>
        <taxon>Xenocypridinae</taxon>
        <taxon>Xenocypridinae incertae sedis</taxon>
        <taxon>Anabarilius</taxon>
    </lineage>
</organism>
<dbReference type="Proteomes" id="UP000281406">
    <property type="component" value="Unassembled WGS sequence"/>
</dbReference>
<feature type="transmembrane region" description="Helical" evidence="15">
    <location>
        <begin position="174"/>
        <end position="199"/>
    </location>
</feature>
<sequence length="807" mass="88768">MLQEGNLTTNETCKIHDGILSPFLPVGYIFIFCIGLLCNTVTLYIFFLRRHTDSSMAVYMRHLTLADTMLVLCLPLRVYYHNKVGHFYLCKVVGIFFYLNMYSSILFLSLISLDRYLKIIKPVWVFSIQKTKWSHMASYIVWVVLISGMIPFLTSNSLKHPCDKVCFHFHSKGTVGGIINLTTMVFFLVFYVAFLCFYVKITKKLRTMSMGNGDPKAQSRKQRVIVKTFLVPSIFTLCFLPYHAIRIPYVLAQMNVIRDLHSQQLLHILNESTLLLSALNSCLDPIVYYFLSKNVTQCRVVLNTASLIWWEPLRSNTGIRTSSAQPSSPEAKPSGLRLGRLGLKVPSRPTLSLGWSTRGDTLFQLRSVRGAIRLGLLTPSSPRRWIAAWYLDHRSQQGVSSQPVSACSNSSALPCLSSQVYDPPLTSTKKLRFRKKEPVKSSTVISQSIRSVPVPVTSQSESTPVIQETVMSTSAVQEPEKSTTVISQSKSVPVISEPAGAVFVTAESLGLTAMPSVLAELAADTTEAVKHITSTHRERREGEVWAFQPNTLISKAPSTAVFEASSPVESISRLLGIHVTPEVIKSATPESVELTTVFPVSAKNFPVIPESVKSSVVPQSIKSVLVTSEFAESASFTVELMEITAVPPEVAKLAADTTEPVRHTPSTRRKRKKRTTHAGQSTILQYQAPSVKIPVVSTKYEIPGSIIPESAPERAVPQPASDEVVPELAAERAVLKSVAVKAVIEPTSVEDAVQEPTSERAAPEPALMRAVPEPASEEIVPKGDAIPKPAPESAFTEPAPAPEQVVA</sequence>
<dbReference type="GO" id="GO:0008142">
    <property type="term" value="F:oxysterol binding"/>
    <property type="evidence" value="ECO:0007669"/>
    <property type="project" value="InterPro"/>
</dbReference>
<evidence type="ECO:0000256" key="1">
    <source>
        <dbReference type="ARBA" id="ARBA00004651"/>
    </source>
</evidence>
<dbReference type="InterPro" id="IPR047160">
    <property type="entry name" value="GP183-like"/>
</dbReference>
<dbReference type="FunFam" id="1.20.1070.10:FF:000150">
    <property type="entry name" value="probable G-protein coupled receptor 34"/>
    <property type="match status" value="1"/>
</dbReference>
<evidence type="ECO:0000256" key="10">
    <source>
        <dbReference type="ARBA" id="ARBA00023224"/>
    </source>
</evidence>
<feature type="transmembrane region" description="Helical" evidence="15">
    <location>
        <begin position="92"/>
        <end position="113"/>
    </location>
</feature>
<evidence type="ECO:0000256" key="8">
    <source>
        <dbReference type="ARBA" id="ARBA00023170"/>
    </source>
</evidence>
<name>A0A3N0XUK8_ANAGA</name>
<evidence type="ECO:0000256" key="4">
    <source>
        <dbReference type="ARBA" id="ARBA00022989"/>
    </source>
</evidence>
<accession>A0A3N0XUK8</accession>
<feature type="transmembrane region" description="Helical" evidence="15">
    <location>
        <begin position="133"/>
        <end position="154"/>
    </location>
</feature>
<feature type="compositionally biased region" description="Basic residues" evidence="14">
    <location>
        <begin position="665"/>
        <end position="676"/>
    </location>
</feature>
<evidence type="ECO:0000256" key="5">
    <source>
        <dbReference type="ARBA" id="ARBA00023040"/>
    </source>
</evidence>
<dbReference type="InterPro" id="IPR000276">
    <property type="entry name" value="GPCR_Rhodpsn"/>
</dbReference>
<proteinExistence type="inferred from homology"/>
<feature type="transmembrane region" description="Helical" evidence="15">
    <location>
        <begin position="26"/>
        <end position="47"/>
    </location>
</feature>
<comment type="caution">
    <text evidence="17">The sequence shown here is derived from an EMBL/GenBank/DDBJ whole genome shotgun (WGS) entry which is preliminary data.</text>
</comment>
<evidence type="ECO:0000313" key="18">
    <source>
        <dbReference type="Proteomes" id="UP000281406"/>
    </source>
</evidence>
<evidence type="ECO:0000256" key="12">
    <source>
        <dbReference type="ARBA" id="ARBA00045234"/>
    </source>
</evidence>
<keyword evidence="4 15" id="KW-1133">Transmembrane helix</keyword>
<keyword evidence="8 13" id="KW-0675">Receptor</keyword>
<gene>
    <name evidence="17" type="ORF">DPX16_21484</name>
</gene>
<feature type="region of interest" description="Disordered" evidence="14">
    <location>
        <begin position="655"/>
        <end position="679"/>
    </location>
</feature>
<keyword evidence="9" id="KW-0325">Glycoprotein</keyword>
<dbReference type="Pfam" id="PF00001">
    <property type="entry name" value="7tm_1"/>
    <property type="match status" value="1"/>
</dbReference>
<feature type="domain" description="G-protein coupled receptors family 1 profile" evidence="16">
    <location>
        <begin position="38"/>
        <end position="288"/>
    </location>
</feature>
<keyword evidence="2" id="KW-1003">Cell membrane</keyword>
<dbReference type="PRINTS" id="PR00237">
    <property type="entry name" value="GPCRRHODOPSN"/>
</dbReference>
<dbReference type="InterPro" id="IPR017452">
    <property type="entry name" value="GPCR_Rhodpsn_7TM"/>
</dbReference>
<comment type="similarity">
    <text evidence="13">Belongs to the G-protein coupled receptor 1 family.</text>
</comment>
<dbReference type="GO" id="GO:0005886">
    <property type="term" value="C:plasma membrane"/>
    <property type="evidence" value="ECO:0007669"/>
    <property type="project" value="UniProtKB-SubCell"/>
</dbReference>
<dbReference type="EMBL" id="RJVU01059915">
    <property type="protein sequence ID" value="ROJ62498.1"/>
    <property type="molecule type" value="Genomic_DNA"/>
</dbReference>
<dbReference type="PANTHER" id="PTHR24237:SF14">
    <property type="entry name" value="G-PROTEIN COUPLED RECEPTORS FAMILY 1 PROFILE DOMAIN-CONTAINING PROTEIN"/>
    <property type="match status" value="1"/>
</dbReference>
<comment type="subcellular location">
    <subcellularLocation>
        <location evidence="1">Cell membrane</location>
        <topology evidence="1">Multi-pass membrane protein</topology>
    </subcellularLocation>
</comment>
<keyword evidence="3 13" id="KW-0812">Transmembrane</keyword>
<evidence type="ECO:0000256" key="14">
    <source>
        <dbReference type="SAM" id="MobiDB-lite"/>
    </source>
</evidence>
<evidence type="ECO:0000256" key="11">
    <source>
        <dbReference type="ARBA" id="ARBA00035691"/>
    </source>
</evidence>
<reference evidence="17 18" key="1">
    <citation type="submission" date="2018-10" db="EMBL/GenBank/DDBJ databases">
        <title>Genome assembly for a Yunnan-Guizhou Plateau 3E fish, Anabarilius grahami (Regan), and its evolutionary and genetic applications.</title>
        <authorList>
            <person name="Jiang W."/>
        </authorList>
    </citation>
    <scope>NUCLEOTIDE SEQUENCE [LARGE SCALE GENOMIC DNA]</scope>
    <source>
        <strain evidence="17">AG-KIZ</strain>
        <tissue evidence="17">Muscle</tissue>
    </source>
</reference>
<evidence type="ECO:0000256" key="2">
    <source>
        <dbReference type="ARBA" id="ARBA00022475"/>
    </source>
</evidence>
<keyword evidence="6 15" id="KW-0472">Membrane</keyword>
<evidence type="ECO:0000256" key="9">
    <source>
        <dbReference type="ARBA" id="ARBA00023180"/>
    </source>
</evidence>
<protein>
    <recommendedName>
        <fullName evidence="11">Probable G-protein coupled receptor 34</fullName>
    </recommendedName>
</protein>
<keyword evidence="10 13" id="KW-0807">Transducer</keyword>
<dbReference type="PROSITE" id="PS50262">
    <property type="entry name" value="G_PROTEIN_RECEP_F1_2"/>
    <property type="match status" value="1"/>
</dbReference>
<evidence type="ECO:0000313" key="17">
    <source>
        <dbReference type="EMBL" id="ROJ62498.1"/>
    </source>
</evidence>
<dbReference type="GO" id="GO:0004930">
    <property type="term" value="F:G protein-coupled receptor activity"/>
    <property type="evidence" value="ECO:0007669"/>
    <property type="project" value="UniProtKB-KW"/>
</dbReference>
<evidence type="ECO:0000256" key="7">
    <source>
        <dbReference type="ARBA" id="ARBA00023157"/>
    </source>
</evidence>
<evidence type="ECO:0000256" key="15">
    <source>
        <dbReference type="SAM" id="Phobius"/>
    </source>
</evidence>
<evidence type="ECO:0000259" key="16">
    <source>
        <dbReference type="PROSITE" id="PS50262"/>
    </source>
</evidence>
<keyword evidence="18" id="KW-1185">Reference proteome</keyword>
<dbReference type="AlphaFoldDB" id="A0A3N0XUK8"/>
<feature type="region of interest" description="Disordered" evidence="14">
    <location>
        <begin position="749"/>
        <end position="807"/>
    </location>
</feature>
<feature type="transmembrane region" description="Helical" evidence="15">
    <location>
        <begin position="224"/>
        <end position="245"/>
    </location>
</feature>